<protein>
    <submittedName>
        <fullName evidence="2">Uncharacterized protein</fullName>
    </submittedName>
</protein>
<name>A0A834L780_RHOSS</name>
<gene>
    <name evidence="2" type="ORF">RHSIM_Rhsim12G0207000</name>
</gene>
<sequence>MGDQEQWGVIEAMNYRLESSVPVEVLFGKRQILPYIVGDSGSVSGLWDYNDFLRFAVLLLLHIQTDFWDLWNDYLLLIDAPKTPLFILADSRLALGLAESVSQPAQIAAPTNKLYKMAQSCGLSDMDFSAVTEALKPQQNLPQPLPNNALYWVFPPEWFDVEPLLYLRFYGIHGSDGLCDVAFAMLADPESAGNSSDVGEHRGDEGGVNPMEEMASHVPVERRVFDFSWGVGGGKHEGKSGET</sequence>
<dbReference type="OrthoDB" id="435038at2759"/>
<dbReference type="InterPro" id="IPR008927">
    <property type="entry name" value="6-PGluconate_DH-like_C_sf"/>
</dbReference>
<comment type="similarity">
    <text evidence="1">Belongs to the HIBADH-related family. NP60 subfamily.</text>
</comment>
<comment type="caution">
    <text evidence="2">The sequence shown here is derived from an EMBL/GenBank/DDBJ whole genome shotgun (WGS) entry which is preliminary data.</text>
</comment>
<dbReference type="InterPro" id="IPR051265">
    <property type="entry name" value="HIBADH-related_NP60_sf"/>
</dbReference>
<organism evidence="2 3">
    <name type="scientific">Rhododendron simsii</name>
    <name type="common">Sims's rhododendron</name>
    <dbReference type="NCBI Taxonomy" id="118357"/>
    <lineage>
        <taxon>Eukaryota</taxon>
        <taxon>Viridiplantae</taxon>
        <taxon>Streptophyta</taxon>
        <taxon>Embryophyta</taxon>
        <taxon>Tracheophyta</taxon>
        <taxon>Spermatophyta</taxon>
        <taxon>Magnoliopsida</taxon>
        <taxon>eudicotyledons</taxon>
        <taxon>Gunneridae</taxon>
        <taxon>Pentapetalae</taxon>
        <taxon>asterids</taxon>
        <taxon>Ericales</taxon>
        <taxon>Ericaceae</taxon>
        <taxon>Ericoideae</taxon>
        <taxon>Rhodoreae</taxon>
        <taxon>Rhododendron</taxon>
    </lineage>
</organism>
<evidence type="ECO:0000313" key="3">
    <source>
        <dbReference type="Proteomes" id="UP000626092"/>
    </source>
</evidence>
<evidence type="ECO:0000256" key="1">
    <source>
        <dbReference type="ARBA" id="ARBA00007598"/>
    </source>
</evidence>
<dbReference type="SUPFAM" id="SSF48179">
    <property type="entry name" value="6-phosphogluconate dehydrogenase C-terminal domain-like"/>
    <property type="match status" value="1"/>
</dbReference>
<dbReference type="GO" id="GO:0009507">
    <property type="term" value="C:chloroplast"/>
    <property type="evidence" value="ECO:0007669"/>
    <property type="project" value="TreeGrafter"/>
</dbReference>
<reference evidence="2" key="1">
    <citation type="submission" date="2019-11" db="EMBL/GenBank/DDBJ databases">
        <authorList>
            <person name="Liu Y."/>
            <person name="Hou J."/>
            <person name="Li T.-Q."/>
            <person name="Guan C.-H."/>
            <person name="Wu X."/>
            <person name="Wu H.-Z."/>
            <person name="Ling F."/>
            <person name="Zhang R."/>
            <person name="Shi X.-G."/>
            <person name="Ren J.-P."/>
            <person name="Chen E.-F."/>
            <person name="Sun J.-M."/>
        </authorList>
    </citation>
    <scope>NUCLEOTIDE SEQUENCE</scope>
    <source>
        <strain evidence="2">Adult_tree_wgs_1</strain>
        <tissue evidence="2">Leaves</tissue>
    </source>
</reference>
<dbReference type="InterPro" id="IPR013328">
    <property type="entry name" value="6PGD_dom2"/>
</dbReference>
<dbReference type="PANTHER" id="PTHR43580:SF2">
    <property type="entry name" value="CYTOKINE-LIKE NUCLEAR FACTOR N-PAC"/>
    <property type="match status" value="1"/>
</dbReference>
<proteinExistence type="inferred from homology"/>
<keyword evidence="3" id="KW-1185">Reference proteome</keyword>
<dbReference type="Gene3D" id="1.10.1040.10">
    <property type="entry name" value="N-(1-d-carboxylethyl)-l-norvaline Dehydrogenase, domain 2"/>
    <property type="match status" value="1"/>
</dbReference>
<dbReference type="EMBL" id="WJXA01000012">
    <property type="protein sequence ID" value="KAF7124906.1"/>
    <property type="molecule type" value="Genomic_DNA"/>
</dbReference>
<dbReference type="AlphaFoldDB" id="A0A834L780"/>
<evidence type="ECO:0000313" key="2">
    <source>
        <dbReference type="EMBL" id="KAF7124906.1"/>
    </source>
</evidence>
<dbReference type="PANTHER" id="PTHR43580">
    <property type="entry name" value="OXIDOREDUCTASE GLYR1-RELATED"/>
    <property type="match status" value="1"/>
</dbReference>
<dbReference type="Proteomes" id="UP000626092">
    <property type="component" value="Unassembled WGS sequence"/>
</dbReference>
<accession>A0A834L780</accession>